<dbReference type="AlphaFoldDB" id="A0AAV4S9I7"/>
<protein>
    <submittedName>
        <fullName evidence="1">Uncharacterized protein</fullName>
    </submittedName>
</protein>
<accession>A0AAV4S9I7</accession>
<gene>
    <name evidence="1" type="ORF">CEXT_447001</name>
</gene>
<organism evidence="1 2">
    <name type="scientific">Caerostris extrusa</name>
    <name type="common">Bark spider</name>
    <name type="synonym">Caerostris bankana</name>
    <dbReference type="NCBI Taxonomy" id="172846"/>
    <lineage>
        <taxon>Eukaryota</taxon>
        <taxon>Metazoa</taxon>
        <taxon>Ecdysozoa</taxon>
        <taxon>Arthropoda</taxon>
        <taxon>Chelicerata</taxon>
        <taxon>Arachnida</taxon>
        <taxon>Araneae</taxon>
        <taxon>Araneomorphae</taxon>
        <taxon>Entelegynae</taxon>
        <taxon>Araneoidea</taxon>
        <taxon>Araneidae</taxon>
        <taxon>Caerostris</taxon>
    </lineage>
</organism>
<evidence type="ECO:0000313" key="1">
    <source>
        <dbReference type="EMBL" id="GIY29291.1"/>
    </source>
</evidence>
<reference evidence="1 2" key="1">
    <citation type="submission" date="2021-06" db="EMBL/GenBank/DDBJ databases">
        <title>Caerostris extrusa draft genome.</title>
        <authorList>
            <person name="Kono N."/>
            <person name="Arakawa K."/>
        </authorList>
    </citation>
    <scope>NUCLEOTIDE SEQUENCE [LARGE SCALE GENOMIC DNA]</scope>
</reference>
<dbReference type="Proteomes" id="UP001054945">
    <property type="component" value="Unassembled WGS sequence"/>
</dbReference>
<name>A0AAV4S9I7_CAEEX</name>
<keyword evidence="2" id="KW-1185">Reference proteome</keyword>
<comment type="caution">
    <text evidence="1">The sequence shown here is derived from an EMBL/GenBank/DDBJ whole genome shotgun (WGS) entry which is preliminary data.</text>
</comment>
<evidence type="ECO:0000313" key="2">
    <source>
        <dbReference type="Proteomes" id="UP001054945"/>
    </source>
</evidence>
<proteinExistence type="predicted"/>
<dbReference type="EMBL" id="BPLR01009049">
    <property type="protein sequence ID" value="GIY29291.1"/>
    <property type="molecule type" value="Genomic_DNA"/>
</dbReference>
<sequence>MLEMPRFPAQSFCAVVNWYNLKLEPYYHKHLFNDLVKYKSEFSESRACVHRKQDCRRSNNECHRSSCAAREHTGLTGEALSTASGKQGNTTGGSCTECLFSLLIHRGDSANNTVNLTTHGVTPVAEPPVSYLDLASTSMALQAYQP</sequence>